<feature type="region of interest" description="Disordered" evidence="1">
    <location>
        <begin position="113"/>
        <end position="138"/>
    </location>
</feature>
<dbReference type="Proteomes" id="UP001212152">
    <property type="component" value="Unassembled WGS sequence"/>
</dbReference>
<evidence type="ECO:0000256" key="2">
    <source>
        <dbReference type="SAM" id="Phobius"/>
    </source>
</evidence>
<feature type="region of interest" description="Disordered" evidence="1">
    <location>
        <begin position="1"/>
        <end position="21"/>
    </location>
</feature>
<sequence>MPSATPSATASSAAMTGTSGGGVDSHTVIIVVAAIVAAIAAVVLLGWIARLKGIWPFHLLTPKDADFEDEMYAQQPATMPEPAKPRSTRPEIDYRRSTLVPAPMASPLYQVDGAPALPLEGNSSSSINKPQTDRHSRYSIRTASHASLGPTLLALPPQEMLPPMPETVSKSPTMPSSSRSGKMSSAFPADQRSATSASMPADARRPPLEPSGGSRDSAVFEGAGFRSR</sequence>
<organism evidence="3 4">
    <name type="scientific">Geranomyces variabilis</name>
    <dbReference type="NCBI Taxonomy" id="109894"/>
    <lineage>
        <taxon>Eukaryota</taxon>
        <taxon>Fungi</taxon>
        <taxon>Fungi incertae sedis</taxon>
        <taxon>Chytridiomycota</taxon>
        <taxon>Chytridiomycota incertae sedis</taxon>
        <taxon>Chytridiomycetes</taxon>
        <taxon>Spizellomycetales</taxon>
        <taxon>Powellomycetaceae</taxon>
        <taxon>Geranomyces</taxon>
    </lineage>
</organism>
<feature type="compositionally biased region" description="Low complexity" evidence="1">
    <location>
        <begin position="1"/>
        <end position="17"/>
    </location>
</feature>
<keyword evidence="4" id="KW-1185">Reference proteome</keyword>
<keyword evidence="2" id="KW-1133">Transmembrane helix</keyword>
<reference evidence="3" key="1">
    <citation type="submission" date="2020-05" db="EMBL/GenBank/DDBJ databases">
        <title>Phylogenomic resolution of chytrid fungi.</title>
        <authorList>
            <person name="Stajich J.E."/>
            <person name="Amses K."/>
            <person name="Simmons R."/>
            <person name="Seto K."/>
            <person name="Myers J."/>
            <person name="Bonds A."/>
            <person name="Quandt C.A."/>
            <person name="Barry K."/>
            <person name="Liu P."/>
            <person name="Grigoriev I."/>
            <person name="Longcore J.E."/>
            <person name="James T.Y."/>
        </authorList>
    </citation>
    <scope>NUCLEOTIDE SEQUENCE</scope>
    <source>
        <strain evidence="3">JEL0379</strain>
    </source>
</reference>
<keyword evidence="2" id="KW-0812">Transmembrane</keyword>
<accession>A0AAD5XPS0</accession>
<comment type="caution">
    <text evidence="3">The sequence shown here is derived from an EMBL/GenBank/DDBJ whole genome shotgun (WGS) entry which is preliminary data.</text>
</comment>
<evidence type="ECO:0000313" key="3">
    <source>
        <dbReference type="EMBL" id="KAJ3177109.1"/>
    </source>
</evidence>
<feature type="compositionally biased region" description="Low complexity" evidence="1">
    <location>
        <begin position="169"/>
        <end position="185"/>
    </location>
</feature>
<dbReference type="AlphaFoldDB" id="A0AAD5XPS0"/>
<name>A0AAD5XPS0_9FUNG</name>
<protein>
    <submittedName>
        <fullName evidence="3">Uncharacterized protein</fullName>
    </submittedName>
</protein>
<evidence type="ECO:0000256" key="1">
    <source>
        <dbReference type="SAM" id="MobiDB-lite"/>
    </source>
</evidence>
<keyword evidence="2" id="KW-0472">Membrane</keyword>
<feature type="compositionally biased region" description="Polar residues" evidence="1">
    <location>
        <begin position="121"/>
        <end position="130"/>
    </location>
</feature>
<feature type="transmembrane region" description="Helical" evidence="2">
    <location>
        <begin position="28"/>
        <end position="49"/>
    </location>
</feature>
<dbReference type="EMBL" id="JADGJQ010000035">
    <property type="protein sequence ID" value="KAJ3177109.1"/>
    <property type="molecule type" value="Genomic_DNA"/>
</dbReference>
<proteinExistence type="predicted"/>
<evidence type="ECO:0000313" key="4">
    <source>
        <dbReference type="Proteomes" id="UP001212152"/>
    </source>
</evidence>
<feature type="region of interest" description="Disordered" evidence="1">
    <location>
        <begin position="153"/>
        <end position="228"/>
    </location>
</feature>
<gene>
    <name evidence="3" type="ORF">HDU87_004601</name>
</gene>